<dbReference type="Proteomes" id="UP000217564">
    <property type="component" value="Unassembled WGS sequence"/>
</dbReference>
<dbReference type="Proteomes" id="UP000234327">
    <property type="component" value="Unassembled WGS sequence"/>
</dbReference>
<dbReference type="GO" id="GO:0000162">
    <property type="term" value="P:L-tryptophan biosynthetic process"/>
    <property type="evidence" value="ECO:0007669"/>
    <property type="project" value="TreeGrafter"/>
</dbReference>
<evidence type="ECO:0000313" key="13">
    <source>
        <dbReference type="EMBL" id="TGD38039.1"/>
    </source>
</evidence>
<dbReference type="InterPro" id="IPR050472">
    <property type="entry name" value="Anth_synth/Amidotransfase"/>
</dbReference>
<dbReference type="EMBL" id="CP025334">
    <property type="protein sequence ID" value="AZT95600.1"/>
    <property type="molecule type" value="Genomic_DNA"/>
</dbReference>
<keyword evidence="10" id="KW-0032">Aminotransferase</keyword>
<dbReference type="EMBL" id="FXZB01000002">
    <property type="protein sequence ID" value="SMX66287.1"/>
    <property type="molecule type" value="Genomic_DNA"/>
</dbReference>
<evidence type="ECO:0000313" key="8">
    <source>
        <dbReference type="EMBL" id="PCC51082.1"/>
    </source>
</evidence>
<dbReference type="EMBL" id="NRHA01000010">
    <property type="protein sequence ID" value="PCC54239.1"/>
    <property type="molecule type" value="Genomic_DNA"/>
</dbReference>
<evidence type="ECO:0000313" key="19">
    <source>
        <dbReference type="Proteomes" id="UP000218620"/>
    </source>
</evidence>
<reference evidence="4 23" key="8">
    <citation type="submission" date="2019-01" db="EMBL/GenBank/DDBJ databases">
        <title>Comparative genomic analysis of Brevibacterium aurantiacum sheds light on its evolution and its adaptation to smear-ripened cheeses.</title>
        <authorList>
            <person name="Moineau S."/>
        </authorList>
    </citation>
    <scope>NUCLEOTIDE SEQUENCE [LARGE SCALE GENOMIC DNA]</scope>
    <source>
        <strain evidence="4 23">SMQ-1420</strain>
    </source>
</reference>
<dbReference type="Proteomes" id="UP000217720">
    <property type="component" value="Unassembled WGS sequence"/>
</dbReference>
<dbReference type="EC" id="2.6.1.85" evidence="10"/>
<dbReference type="EMBL" id="NRGP01000002">
    <property type="protein sequence ID" value="PCC48330.1"/>
    <property type="molecule type" value="Genomic_DNA"/>
</dbReference>
<dbReference type="EMBL" id="FXYZ01000002">
    <property type="protein sequence ID" value="SMX68316.1"/>
    <property type="molecule type" value="Genomic_DNA"/>
</dbReference>
<dbReference type="EMBL" id="NRGQ01000004">
    <property type="protein sequence ID" value="PCC44135.1"/>
    <property type="molecule type" value="Genomic_DNA"/>
</dbReference>
<evidence type="ECO:0000313" key="12">
    <source>
        <dbReference type="EMBL" id="SMX86640.1"/>
    </source>
</evidence>
<dbReference type="Proteomes" id="UP000234525">
    <property type="component" value="Unassembled WGS sequence"/>
</dbReference>
<proteinExistence type="predicted"/>
<evidence type="ECO:0000313" key="18">
    <source>
        <dbReference type="Proteomes" id="UP000218377"/>
    </source>
</evidence>
<accession>A0A2H1HTP6</accession>
<evidence type="ECO:0000313" key="9">
    <source>
        <dbReference type="EMBL" id="PCC54239.1"/>
    </source>
</evidence>
<dbReference type="Proteomes" id="UP000218377">
    <property type="component" value="Unassembled WGS sequence"/>
</dbReference>
<gene>
    <name evidence="10" type="ORF">BAUR9175_00452</name>
    <name evidence="12" type="ORF">BAUR920_02108</name>
    <name evidence="11" type="ORF">BAURA63_00656</name>
    <name evidence="3" type="ORF">BLSMQ_0039</name>
    <name evidence="9" type="ORF">CIK59_07685</name>
    <name evidence="8" type="ORF">CIK62_05220</name>
    <name evidence="7" type="ORF">CIK64_01120</name>
    <name evidence="6" type="ORF">CIK65_03380</name>
    <name evidence="5" type="ORF">CIK79_07980</name>
    <name evidence="4" type="ORF">CXR27_00225</name>
    <name evidence="13" type="ORF">EB834_12745</name>
</gene>
<reference evidence="4 23" key="6">
    <citation type="submission" date="2017-12" db="EMBL/GenBank/DDBJ databases">
        <authorList>
            <person name="Levesque S."/>
        </authorList>
    </citation>
    <scope>NUCLEOTIDE SEQUENCE [LARGE SCALE GENOMIC DNA]</scope>
    <source>
        <strain evidence="4 23">SMQ-1420</strain>
    </source>
</reference>
<dbReference type="GO" id="GO:0046820">
    <property type="term" value="F:4-amino-4-deoxychorismate synthase activity"/>
    <property type="evidence" value="ECO:0007669"/>
    <property type="project" value="UniProtKB-EC"/>
</dbReference>
<evidence type="ECO:0000313" key="23">
    <source>
        <dbReference type="Proteomes" id="UP000282731"/>
    </source>
</evidence>
<evidence type="ECO:0000313" key="4">
    <source>
        <dbReference type="EMBL" id="AZT95600.1"/>
    </source>
</evidence>
<evidence type="ECO:0000313" key="6">
    <source>
        <dbReference type="EMBL" id="PCC44135.1"/>
    </source>
</evidence>
<evidence type="ECO:0000313" key="17">
    <source>
        <dbReference type="Proteomes" id="UP000217881"/>
    </source>
</evidence>
<dbReference type="SUPFAM" id="SSF52317">
    <property type="entry name" value="Class I glutamine amidotransferase-like"/>
    <property type="match status" value="1"/>
</dbReference>
<dbReference type="NCBIfam" id="TIGR00566">
    <property type="entry name" value="trpG_papA"/>
    <property type="match status" value="1"/>
</dbReference>
<dbReference type="Proteomes" id="UP000217881">
    <property type="component" value="Unassembled WGS sequence"/>
</dbReference>
<reference evidence="14" key="2">
    <citation type="submission" date="2016-09" db="EMBL/GenBank/DDBJ databases">
        <title>Complete Genome Sequence of Brevibacterium linens SMQ-1335.</title>
        <authorList>
            <person name="de Melo A.G."/>
            <person name="Labrie S.J."/>
            <person name="Dumaresq J."/>
            <person name="Roberts R.J."/>
            <person name="Tremblay D.M."/>
            <person name="Moineau S."/>
        </authorList>
    </citation>
    <scope>NUCLEOTIDE SEQUENCE [LARGE SCALE GENOMIC DNA]</scope>
    <source>
        <strain evidence="14">SMQ-1335</strain>
    </source>
</reference>
<dbReference type="EMBL" id="RHFF01000012">
    <property type="protein sequence ID" value="TGD38039.1"/>
    <property type="molecule type" value="Genomic_DNA"/>
</dbReference>
<dbReference type="PRINTS" id="PR00097">
    <property type="entry name" value="ANTSNTHASEII"/>
</dbReference>
<reference evidence="15 16" key="3">
    <citation type="journal article" date="2017" name="Elife">
        <title>Extensive horizontal gene transfer in cheese-associated bacteria.</title>
        <authorList>
            <person name="Bonham K.S."/>
            <person name="Wolfe B.E."/>
            <person name="Dutton R.J."/>
        </authorList>
    </citation>
    <scope>NUCLEOTIDE SEQUENCE [LARGE SCALE GENOMIC DNA]</scope>
    <source>
        <strain evidence="9 17">738_8</strain>
        <strain evidence="8 16">900_6</strain>
        <strain evidence="7 15">947_7</strain>
        <strain evidence="6 19">962_8</strain>
        <strain evidence="5 18">JB5</strain>
    </source>
</reference>
<dbReference type="PRINTS" id="PR00096">
    <property type="entry name" value="GATASE"/>
</dbReference>
<evidence type="ECO:0000313" key="15">
    <source>
        <dbReference type="Proteomes" id="UP000217564"/>
    </source>
</evidence>
<dbReference type="PROSITE" id="PS51273">
    <property type="entry name" value="GATASE_TYPE_1"/>
    <property type="match status" value="1"/>
</dbReference>
<keyword evidence="1 4" id="KW-0315">Glutamine amidotransferase</keyword>
<dbReference type="Proteomes" id="UP000297736">
    <property type="component" value="Unassembled WGS sequence"/>
</dbReference>
<accession>A0A2A3X3I0</accession>
<reference evidence="13 24" key="7">
    <citation type="submission" date="2018-10" db="EMBL/GenBank/DDBJ databases">
        <title>Brevibacterium genomes from Austrain hard cheese rinds.</title>
        <authorList>
            <person name="Anast J.M."/>
            <person name="Dzieciol M."/>
            <person name="Schultz D.L."/>
            <person name="Mann E."/>
            <person name="Wagner M."/>
            <person name="Schmitz-Esser S."/>
        </authorList>
    </citation>
    <scope>NUCLEOTIDE SEQUENCE [LARGE SCALE GENOMIC DNA]</scope>
    <source>
        <strain evidence="13 24">L261</strain>
    </source>
</reference>
<dbReference type="PANTHER" id="PTHR43418">
    <property type="entry name" value="MULTIFUNCTIONAL TRYPTOPHAN BIOSYNTHESIS PROTEIN-RELATED"/>
    <property type="match status" value="1"/>
</dbReference>
<evidence type="ECO:0000259" key="2">
    <source>
        <dbReference type="Pfam" id="PF00117"/>
    </source>
</evidence>
<evidence type="ECO:0000313" key="24">
    <source>
        <dbReference type="Proteomes" id="UP000297736"/>
    </source>
</evidence>
<evidence type="ECO:0000313" key="20">
    <source>
        <dbReference type="Proteomes" id="UP000234289"/>
    </source>
</evidence>
<dbReference type="FunFam" id="3.40.50.880:FF:000003">
    <property type="entry name" value="Anthranilate synthase component II"/>
    <property type="match status" value="1"/>
</dbReference>
<dbReference type="Proteomes" id="UP000218620">
    <property type="component" value="Unassembled WGS sequence"/>
</dbReference>
<evidence type="ECO:0000256" key="1">
    <source>
        <dbReference type="ARBA" id="ARBA00022962"/>
    </source>
</evidence>
<dbReference type="Proteomes" id="UP000094793">
    <property type="component" value="Chromosome"/>
</dbReference>
<keyword evidence="3" id="KW-0808">Transferase</keyword>
<evidence type="ECO:0000313" key="16">
    <source>
        <dbReference type="Proteomes" id="UP000217720"/>
    </source>
</evidence>
<dbReference type="eggNOG" id="COG0512">
    <property type="taxonomic scope" value="Bacteria"/>
</dbReference>
<dbReference type="Proteomes" id="UP000282731">
    <property type="component" value="Chromosome"/>
</dbReference>
<dbReference type="Pfam" id="PF00117">
    <property type="entry name" value="GATase"/>
    <property type="match status" value="1"/>
</dbReference>
<dbReference type="KEGG" id="blin:BLSMQ_0039"/>
<evidence type="ECO:0000313" key="22">
    <source>
        <dbReference type="Proteomes" id="UP000234525"/>
    </source>
</evidence>
<dbReference type="EMBL" id="NRGX01000001">
    <property type="protein sequence ID" value="PCC18228.1"/>
    <property type="molecule type" value="Genomic_DNA"/>
</dbReference>
<accession>A0A1D7VYD5</accession>
<evidence type="ECO:0000313" key="14">
    <source>
        <dbReference type="Proteomes" id="UP000094793"/>
    </source>
</evidence>
<name>A0A1D7VYD5_BREAU</name>
<feature type="domain" description="Glutamine amidotransferase" evidence="2">
    <location>
        <begin position="5"/>
        <end position="190"/>
    </location>
</feature>
<dbReference type="GO" id="GO:0004049">
    <property type="term" value="F:anthranilate synthase activity"/>
    <property type="evidence" value="ECO:0007669"/>
    <property type="project" value="UniProtKB-EC"/>
</dbReference>
<dbReference type="InterPro" id="IPR006221">
    <property type="entry name" value="TrpG/PapA_dom"/>
</dbReference>
<organism evidence="3 14">
    <name type="scientific">Brevibacterium aurantiacum</name>
    <dbReference type="NCBI Taxonomy" id="273384"/>
    <lineage>
        <taxon>Bacteria</taxon>
        <taxon>Bacillati</taxon>
        <taxon>Actinomycetota</taxon>
        <taxon>Actinomycetes</taxon>
        <taxon>Micrococcales</taxon>
        <taxon>Brevibacteriaceae</taxon>
        <taxon>Brevibacterium</taxon>
    </lineage>
</organism>
<reference evidence="20 22" key="4">
    <citation type="submission" date="2017-03" db="EMBL/GenBank/DDBJ databases">
        <authorList>
            <person name="Monnet C."/>
        </authorList>
    </citation>
    <scope>NUCLEOTIDE SEQUENCE [LARGE SCALE GENOMIC DNA]</scope>
    <source>
        <strain evidence="22">ATCC 9175</strain>
        <strain evidence="20">CNRZ 920</strain>
    </source>
</reference>
<keyword evidence="22" id="KW-1185">Reference proteome</keyword>
<dbReference type="EMBL" id="CP017150">
    <property type="protein sequence ID" value="AOP51761.1"/>
    <property type="molecule type" value="Genomic_DNA"/>
</dbReference>
<dbReference type="RefSeq" id="WP_009884834.1">
    <property type="nucleotide sequence ID" value="NZ_AAGP01000041.1"/>
</dbReference>
<evidence type="ECO:0000313" key="11">
    <source>
        <dbReference type="EMBL" id="SMX68316.1"/>
    </source>
</evidence>
<dbReference type="PANTHER" id="PTHR43418:SF4">
    <property type="entry name" value="MULTIFUNCTIONAL TRYPTOPHAN BIOSYNTHESIS PROTEIN"/>
    <property type="match status" value="1"/>
</dbReference>
<reference evidence="10 21" key="5">
    <citation type="submission" date="2017-03" db="EMBL/GenBank/DDBJ databases">
        <authorList>
            <person name="Afonso C.L."/>
            <person name="Miller P.J."/>
            <person name="Scott M.A."/>
            <person name="Spackman E."/>
            <person name="Goraichik I."/>
            <person name="Dimitrov K.M."/>
            <person name="Suarez D.L."/>
            <person name="Swayne D.E."/>
        </authorList>
    </citation>
    <scope>NUCLEOTIDE SEQUENCE [LARGE SCALE GENOMIC DNA]</scope>
    <source>
        <strain evidence="11">6</strain>
        <strain evidence="21">6(3)</strain>
        <strain evidence="10">ATCC 9175</strain>
        <strain evidence="12">CNRZ 920</strain>
    </source>
</reference>
<dbReference type="CDD" id="cd01743">
    <property type="entry name" value="GATase1_Anthranilate_Synthase"/>
    <property type="match status" value="1"/>
</dbReference>
<dbReference type="EMBL" id="NRGO01000005">
    <property type="protein sequence ID" value="PCC51082.1"/>
    <property type="molecule type" value="Genomic_DNA"/>
</dbReference>
<evidence type="ECO:0000313" key="3">
    <source>
        <dbReference type="EMBL" id="AOP51761.1"/>
    </source>
</evidence>
<protein>
    <submittedName>
        <fullName evidence="3">Anthranilate synthase, amidotransferase component</fullName>
        <ecNumber evidence="3">4.1.3.27</ecNumber>
    </submittedName>
    <submittedName>
        <fullName evidence="10">Anthranilate synthase, component II</fullName>
        <ecNumber evidence="10">2.6.1.85</ecNumber>
    </submittedName>
    <submittedName>
        <fullName evidence="4">Glutamine amidotransferase</fullName>
    </submittedName>
</protein>
<evidence type="ECO:0000313" key="5">
    <source>
        <dbReference type="EMBL" id="PCC18228.1"/>
    </source>
</evidence>
<keyword evidence="3" id="KW-0456">Lyase</keyword>
<evidence type="ECO:0000313" key="21">
    <source>
        <dbReference type="Proteomes" id="UP000234327"/>
    </source>
</evidence>
<dbReference type="EC" id="4.1.3.27" evidence="3"/>
<dbReference type="AlphaFoldDB" id="A0A1D7VYD5"/>
<dbReference type="InterPro" id="IPR029062">
    <property type="entry name" value="Class_I_gatase-like"/>
</dbReference>
<sequence>MTKILVVDNYDSFVYTLVSYVRELGAETHVIRNDDMTAEAVVALAAEYDGVLLSPGPGVPAESGVCPALIAWAESSGTPVFGVCLGHQALGEVFGATVTHSPVLMHGKTSVITHDSQGIFFGCKNPLTVTRYHSLAIVDETIDLEKFVVTARTEDGVVMAIEHREQPLFGVQFHPESVLTECGYLMLGNWLEVCGIEGAASQAATMSPMASAIAAKSVPAGTPA</sequence>
<dbReference type="GO" id="GO:0005829">
    <property type="term" value="C:cytosol"/>
    <property type="evidence" value="ECO:0007669"/>
    <property type="project" value="TreeGrafter"/>
</dbReference>
<dbReference type="EMBL" id="FXZG01000011">
    <property type="protein sequence ID" value="SMX86640.1"/>
    <property type="molecule type" value="Genomic_DNA"/>
</dbReference>
<evidence type="ECO:0000313" key="10">
    <source>
        <dbReference type="EMBL" id="SMX66287.1"/>
    </source>
</evidence>
<dbReference type="InterPro" id="IPR017926">
    <property type="entry name" value="GATASE"/>
</dbReference>
<dbReference type="OrthoDB" id="9803598at2"/>
<dbReference type="GeneID" id="60904456"/>
<reference evidence="3" key="1">
    <citation type="submission" date="2016-09" db="EMBL/GenBank/DDBJ databases">
        <title>Complete Genome Sequence of Brevibacterium aurantiacum SMQ-1335.</title>
        <authorList>
            <person name="de Melo A.G."/>
            <person name="Labrie S.J."/>
            <person name="Dumaresq J."/>
            <person name="Roberts R.J."/>
            <person name="Tremblay D.M."/>
            <person name="Moineau S."/>
        </authorList>
    </citation>
    <scope>NUCLEOTIDE SEQUENCE</scope>
    <source>
        <strain evidence="3">SMQ-1335</strain>
    </source>
</reference>
<dbReference type="Proteomes" id="UP000234289">
    <property type="component" value="Unassembled WGS sequence"/>
</dbReference>
<evidence type="ECO:0000313" key="7">
    <source>
        <dbReference type="EMBL" id="PCC48330.1"/>
    </source>
</evidence>
<dbReference type="PATRIC" id="fig|1703.10.peg.40"/>
<dbReference type="Gene3D" id="3.40.50.880">
    <property type="match status" value="1"/>
</dbReference>